<name>A0AAW1XGU1_RUBAR</name>
<dbReference type="EMBL" id="JBEDUW010000004">
    <property type="protein sequence ID" value="KAK9935749.1"/>
    <property type="molecule type" value="Genomic_DNA"/>
</dbReference>
<keyword evidence="2" id="KW-1185">Reference proteome</keyword>
<evidence type="ECO:0000313" key="1">
    <source>
        <dbReference type="EMBL" id="KAK9935749.1"/>
    </source>
</evidence>
<dbReference type="Proteomes" id="UP001457282">
    <property type="component" value="Unassembled WGS sequence"/>
</dbReference>
<dbReference type="AlphaFoldDB" id="A0AAW1XGU1"/>
<evidence type="ECO:0000313" key="2">
    <source>
        <dbReference type="Proteomes" id="UP001457282"/>
    </source>
</evidence>
<reference evidence="1 2" key="1">
    <citation type="journal article" date="2023" name="G3 (Bethesda)">
        <title>A chromosome-length genome assembly and annotation of blackberry (Rubus argutus, cv. 'Hillquist').</title>
        <authorList>
            <person name="Bruna T."/>
            <person name="Aryal R."/>
            <person name="Dudchenko O."/>
            <person name="Sargent D.J."/>
            <person name="Mead D."/>
            <person name="Buti M."/>
            <person name="Cavallini A."/>
            <person name="Hytonen T."/>
            <person name="Andres J."/>
            <person name="Pham M."/>
            <person name="Weisz D."/>
            <person name="Mascagni F."/>
            <person name="Usai G."/>
            <person name="Natali L."/>
            <person name="Bassil N."/>
            <person name="Fernandez G.E."/>
            <person name="Lomsadze A."/>
            <person name="Armour M."/>
            <person name="Olukolu B."/>
            <person name="Poorten T."/>
            <person name="Britton C."/>
            <person name="Davik J."/>
            <person name="Ashrafi H."/>
            <person name="Aiden E.L."/>
            <person name="Borodovsky M."/>
            <person name="Worthington M."/>
        </authorList>
    </citation>
    <scope>NUCLEOTIDE SEQUENCE [LARGE SCALE GENOMIC DNA]</scope>
    <source>
        <strain evidence="1">PI 553951</strain>
    </source>
</reference>
<proteinExistence type="predicted"/>
<organism evidence="1 2">
    <name type="scientific">Rubus argutus</name>
    <name type="common">Southern blackberry</name>
    <dbReference type="NCBI Taxonomy" id="59490"/>
    <lineage>
        <taxon>Eukaryota</taxon>
        <taxon>Viridiplantae</taxon>
        <taxon>Streptophyta</taxon>
        <taxon>Embryophyta</taxon>
        <taxon>Tracheophyta</taxon>
        <taxon>Spermatophyta</taxon>
        <taxon>Magnoliopsida</taxon>
        <taxon>eudicotyledons</taxon>
        <taxon>Gunneridae</taxon>
        <taxon>Pentapetalae</taxon>
        <taxon>rosids</taxon>
        <taxon>fabids</taxon>
        <taxon>Rosales</taxon>
        <taxon>Rosaceae</taxon>
        <taxon>Rosoideae</taxon>
        <taxon>Rosoideae incertae sedis</taxon>
        <taxon>Rubus</taxon>
    </lineage>
</organism>
<gene>
    <name evidence="1" type="ORF">M0R45_022835</name>
</gene>
<accession>A0AAW1XGU1</accession>
<protein>
    <submittedName>
        <fullName evidence="1">Uncharacterized protein</fullName>
    </submittedName>
</protein>
<comment type="caution">
    <text evidence="1">The sequence shown here is derived from an EMBL/GenBank/DDBJ whole genome shotgun (WGS) entry which is preliminary data.</text>
</comment>
<sequence length="78" mass="9028">MPFKWILPPLKNLLQLFEGFVRDPLPNIKFIEPPIHAMATKFTNIDFAKIDGLDLVGFEALFTTRPSGFWSYFPMTTH</sequence>